<comment type="similarity">
    <text evidence="4 15">Belongs to the peptidase M28 family.</text>
</comment>
<dbReference type="InterPro" id="IPR045175">
    <property type="entry name" value="M28_fam"/>
</dbReference>
<feature type="transmembrane region" description="Helical" evidence="17">
    <location>
        <begin position="500"/>
        <end position="520"/>
    </location>
</feature>
<dbReference type="PANTHER" id="PTHR12147">
    <property type="entry name" value="METALLOPEPTIDASE M28 FAMILY MEMBER"/>
    <property type="match status" value="1"/>
</dbReference>
<keyword evidence="10 15" id="KW-0862">Zinc</keyword>
<dbReference type="Pfam" id="PF04389">
    <property type="entry name" value="Peptidase_M28"/>
    <property type="match status" value="1"/>
</dbReference>
<evidence type="ECO:0000259" key="20">
    <source>
        <dbReference type="Pfam" id="PF22251"/>
    </source>
</evidence>
<protein>
    <recommendedName>
        <fullName evidence="15">Peptide hydrolase</fullName>
        <ecNumber evidence="15">3.4.-.-</ecNumber>
    </recommendedName>
</protein>
<feature type="transmembrane region" description="Helical" evidence="17">
    <location>
        <begin position="637"/>
        <end position="659"/>
    </location>
</feature>
<evidence type="ECO:0000256" key="12">
    <source>
        <dbReference type="ARBA" id="ARBA00023049"/>
    </source>
</evidence>
<evidence type="ECO:0000256" key="15">
    <source>
        <dbReference type="RuleBase" id="RU361240"/>
    </source>
</evidence>
<dbReference type="EC" id="3.4.-.-" evidence="15"/>
<dbReference type="InterPro" id="IPR048024">
    <property type="entry name" value="Fxna-like_M28_dom"/>
</dbReference>
<evidence type="ECO:0000259" key="18">
    <source>
        <dbReference type="Pfam" id="PF04389"/>
    </source>
</evidence>
<dbReference type="Pfam" id="PF22250">
    <property type="entry name" value="PFF1_C"/>
    <property type="match status" value="1"/>
</dbReference>
<evidence type="ECO:0000313" key="22">
    <source>
        <dbReference type="Proteomes" id="UP001465976"/>
    </source>
</evidence>
<evidence type="ECO:0000259" key="19">
    <source>
        <dbReference type="Pfam" id="PF22250"/>
    </source>
</evidence>
<evidence type="ECO:0000256" key="9">
    <source>
        <dbReference type="ARBA" id="ARBA00022801"/>
    </source>
</evidence>
<evidence type="ECO:0000256" key="7">
    <source>
        <dbReference type="ARBA" id="ARBA00022692"/>
    </source>
</evidence>
<keyword evidence="7 17" id="KW-0812">Transmembrane</keyword>
<keyword evidence="22" id="KW-1185">Reference proteome</keyword>
<evidence type="ECO:0000256" key="4">
    <source>
        <dbReference type="ARBA" id="ARBA00010918"/>
    </source>
</evidence>
<evidence type="ECO:0000256" key="13">
    <source>
        <dbReference type="ARBA" id="ARBA00023136"/>
    </source>
</evidence>
<evidence type="ECO:0000256" key="3">
    <source>
        <dbReference type="ARBA" id="ARBA00004128"/>
    </source>
</evidence>
<keyword evidence="13 17" id="KW-0472">Membrane</keyword>
<keyword evidence="5" id="KW-0926">Vacuole</keyword>
<evidence type="ECO:0000256" key="11">
    <source>
        <dbReference type="ARBA" id="ARBA00022989"/>
    </source>
</evidence>
<feature type="domain" description="Vacuolar membrane protease C-terminal" evidence="19">
    <location>
        <begin position="730"/>
        <end position="976"/>
    </location>
</feature>
<keyword evidence="14" id="KW-0325">Glycoprotein</keyword>
<dbReference type="Gene3D" id="3.40.630.10">
    <property type="entry name" value="Zn peptidases"/>
    <property type="match status" value="1"/>
</dbReference>
<evidence type="ECO:0000256" key="6">
    <source>
        <dbReference type="ARBA" id="ARBA00022670"/>
    </source>
</evidence>
<gene>
    <name evidence="21" type="ORF">V5O48_012649</name>
</gene>
<keyword evidence="11 17" id="KW-1133">Transmembrane helix</keyword>
<comment type="subcellular location">
    <subcellularLocation>
        <location evidence="3">Vacuole membrane</location>
        <topology evidence="3">Multi-pass membrane protein</topology>
    </subcellularLocation>
</comment>
<evidence type="ECO:0000313" key="21">
    <source>
        <dbReference type="EMBL" id="KAL0569316.1"/>
    </source>
</evidence>
<organism evidence="21 22">
    <name type="scientific">Marasmius crinis-equi</name>
    <dbReference type="NCBI Taxonomy" id="585013"/>
    <lineage>
        <taxon>Eukaryota</taxon>
        <taxon>Fungi</taxon>
        <taxon>Dikarya</taxon>
        <taxon>Basidiomycota</taxon>
        <taxon>Agaricomycotina</taxon>
        <taxon>Agaricomycetes</taxon>
        <taxon>Agaricomycetidae</taxon>
        <taxon>Agaricales</taxon>
        <taxon>Marasmiineae</taxon>
        <taxon>Marasmiaceae</taxon>
        <taxon>Marasmius</taxon>
    </lineage>
</organism>
<evidence type="ECO:0000256" key="10">
    <source>
        <dbReference type="ARBA" id="ARBA00022833"/>
    </source>
</evidence>
<keyword evidence="9 15" id="KW-0378">Hydrolase</keyword>
<comment type="caution">
    <text evidence="21">The sequence shown here is derived from an EMBL/GenBank/DDBJ whole genome shotgun (WGS) entry which is preliminary data.</text>
</comment>
<keyword evidence="12" id="KW-0482">Metalloprotease</keyword>
<feature type="compositionally biased region" description="Acidic residues" evidence="16">
    <location>
        <begin position="536"/>
        <end position="546"/>
    </location>
</feature>
<evidence type="ECO:0000256" key="5">
    <source>
        <dbReference type="ARBA" id="ARBA00022554"/>
    </source>
</evidence>
<feature type="transmembrane region" description="Helical" evidence="17">
    <location>
        <begin position="602"/>
        <end position="625"/>
    </location>
</feature>
<feature type="region of interest" description="Disordered" evidence="16">
    <location>
        <begin position="536"/>
        <end position="594"/>
    </location>
</feature>
<keyword evidence="6 15" id="KW-0645">Protease</keyword>
<proteinExistence type="inferred from homology"/>
<dbReference type="SUPFAM" id="SSF53187">
    <property type="entry name" value="Zn-dependent exopeptidases"/>
    <property type="match status" value="1"/>
</dbReference>
<dbReference type="InterPro" id="IPR007484">
    <property type="entry name" value="Peptidase_M28"/>
</dbReference>
<evidence type="ECO:0000256" key="2">
    <source>
        <dbReference type="ARBA" id="ARBA00003273"/>
    </source>
</evidence>
<feature type="domain" description="Peptidase M28" evidence="18">
    <location>
        <begin position="120"/>
        <end position="291"/>
    </location>
</feature>
<name>A0ABR3F299_9AGAR</name>
<sequence length="982" mass="108129">MGRLQSIFGFQTVPVSILLFLTYIAIWISVYTTDQLAAIPTSRISNVNITEALSDLQHITARPHPYNSHANDDVRKFIYRTILERHPDIDIVLDTNSSGKWVGSTIIGVPAVASYFEGNNILVRIPAKSEKDTLGVLFSAHFDSVSTAPGVTDDGIGIVALLQLITYFRNHPPQRTVIFNINNGEEDGLHGARAFLLHPWASEVHSFVNLEGAAAGGPVLPFRATGEDVMRAYRKGVKNYHANVLSADAFERGMIRSGTDYQVYTQAGMRGIDLAFYRGRTRYHTKYDALPWTEGKERALWNMIQAALGTGIELVNESDAQATTPSGRKGVWFDLFGRALLLATLDSLFTINVVALVVGPVTLALLLALQVTVSRRRSEEHGHGGNSDSTPVHRALWNSLKYWAGLAVVIGVQVGWVVGWVQMNPFMIHTYPYTVAASSFTLSLLAFTLVINLPLPGESAALDHQLPPSPLPLLLHTYLLTHILLIISTVGITKFHISGTYLITIWNVLVWLGCVVGMVIGKGGLLFPGTQTFVVSEEESNDPEDDRESREEVRVTNEESPSEENENATERTPLLGDSRSQSPTKRPPTPTQVTEHQTTYTWIPLLLIVIPFPLILLSQTSLLLFGALSPTIADGSSVVLVHVLLALFAGVAGSFSWPFVIARSNPSSGLLVRGLHRYLVVLLAFVFVVTTLPGWVAGGIFNLGTTTDRGVQLWTESQGLYPPFTSESPLKVYFQQRVRIVPPSSSNGKAGIEAETTLTGAGEFLERWIVRRLPSAQNVNCSGNVDPRKKGLSICSWSSGLLPVPGGDEPKKKELFKEKWDWTGLSNAWFDAQARSETFDDTTGPGARFSIVGNNTKNCRVYFDQPISQYRVSSEGHKDTWEMQGGVALPSDTGLNQIILWSRDWEKRQTLDVVWKDETRAKRTGRVACEWAEYDSGMVGLPTQSSTSQIPAYEEVLSFLPRWVVASKLSDGLVEVSEEFSL</sequence>
<feature type="transmembrane region" description="Helical" evidence="17">
    <location>
        <begin position="12"/>
        <end position="33"/>
    </location>
</feature>
<dbReference type="Pfam" id="PF22251">
    <property type="entry name" value="PFF1_TM"/>
    <property type="match status" value="1"/>
</dbReference>
<feature type="transmembrane region" description="Helical" evidence="17">
    <location>
        <begin position="348"/>
        <end position="369"/>
    </location>
</feature>
<dbReference type="PANTHER" id="PTHR12147:SF58">
    <property type="entry name" value="VACUOLAR MEMBRANE PROTEASE"/>
    <property type="match status" value="1"/>
</dbReference>
<evidence type="ECO:0000256" key="17">
    <source>
        <dbReference type="SAM" id="Phobius"/>
    </source>
</evidence>
<evidence type="ECO:0000256" key="16">
    <source>
        <dbReference type="SAM" id="MobiDB-lite"/>
    </source>
</evidence>
<comment type="cofactor">
    <cofactor evidence="1">
        <name>Zn(2+)</name>
        <dbReference type="ChEBI" id="CHEBI:29105"/>
    </cofactor>
</comment>
<feature type="compositionally biased region" description="Basic and acidic residues" evidence="16">
    <location>
        <begin position="547"/>
        <end position="557"/>
    </location>
</feature>
<dbReference type="InterPro" id="IPR053976">
    <property type="entry name" value="PFF1_TM"/>
</dbReference>
<feature type="transmembrane region" description="Helical" evidence="17">
    <location>
        <begin position="402"/>
        <end position="421"/>
    </location>
</feature>
<reference evidence="21 22" key="1">
    <citation type="submission" date="2024-02" db="EMBL/GenBank/DDBJ databases">
        <title>A draft genome for the cacao thread blight pathogen Marasmius crinis-equi.</title>
        <authorList>
            <person name="Cohen S.P."/>
            <person name="Baruah I.K."/>
            <person name="Amoako-Attah I."/>
            <person name="Bukari Y."/>
            <person name="Meinhardt L.W."/>
            <person name="Bailey B.A."/>
        </authorList>
    </citation>
    <scope>NUCLEOTIDE SEQUENCE [LARGE SCALE GENOMIC DNA]</scope>
    <source>
        <strain evidence="21 22">GH-76</strain>
    </source>
</reference>
<dbReference type="Proteomes" id="UP001465976">
    <property type="component" value="Unassembled WGS sequence"/>
</dbReference>
<dbReference type="InterPro" id="IPR053975">
    <property type="entry name" value="PFF1_C"/>
</dbReference>
<feature type="transmembrane region" description="Helical" evidence="17">
    <location>
        <begin position="473"/>
        <end position="493"/>
    </location>
</feature>
<feature type="transmembrane region" description="Helical" evidence="17">
    <location>
        <begin position="679"/>
        <end position="703"/>
    </location>
</feature>
<feature type="domain" description="Vacuolar membrane protease transmembrane" evidence="20">
    <location>
        <begin position="536"/>
        <end position="648"/>
    </location>
</feature>
<feature type="transmembrane region" description="Helical" evidence="17">
    <location>
        <begin position="433"/>
        <end position="453"/>
    </location>
</feature>
<dbReference type="EMBL" id="JBAHYK010001146">
    <property type="protein sequence ID" value="KAL0569316.1"/>
    <property type="molecule type" value="Genomic_DNA"/>
</dbReference>
<comment type="function">
    <text evidence="2">May be involved in vacuolar sorting and osmoregulation.</text>
</comment>
<evidence type="ECO:0000256" key="8">
    <source>
        <dbReference type="ARBA" id="ARBA00022723"/>
    </source>
</evidence>
<evidence type="ECO:0000256" key="1">
    <source>
        <dbReference type="ARBA" id="ARBA00001947"/>
    </source>
</evidence>
<keyword evidence="8 15" id="KW-0479">Metal-binding</keyword>
<accession>A0ABR3F299</accession>
<dbReference type="CDD" id="cd03875">
    <property type="entry name" value="M28_Fxna_like"/>
    <property type="match status" value="1"/>
</dbReference>
<evidence type="ECO:0000256" key="14">
    <source>
        <dbReference type="ARBA" id="ARBA00023180"/>
    </source>
</evidence>